<evidence type="ECO:0000313" key="2">
    <source>
        <dbReference type="Proteomes" id="UP000593562"/>
    </source>
</evidence>
<dbReference type="GO" id="GO:0016740">
    <property type="term" value="F:transferase activity"/>
    <property type="evidence" value="ECO:0007669"/>
    <property type="project" value="UniProtKB-KW"/>
</dbReference>
<gene>
    <name evidence="1" type="ORF">HS088_TW02G00038</name>
</gene>
<organism evidence="1 2">
    <name type="scientific">Tripterygium wilfordii</name>
    <name type="common">Thunder God vine</name>
    <dbReference type="NCBI Taxonomy" id="458696"/>
    <lineage>
        <taxon>Eukaryota</taxon>
        <taxon>Viridiplantae</taxon>
        <taxon>Streptophyta</taxon>
        <taxon>Embryophyta</taxon>
        <taxon>Tracheophyta</taxon>
        <taxon>Spermatophyta</taxon>
        <taxon>Magnoliopsida</taxon>
        <taxon>eudicotyledons</taxon>
        <taxon>Gunneridae</taxon>
        <taxon>Pentapetalae</taxon>
        <taxon>rosids</taxon>
        <taxon>fabids</taxon>
        <taxon>Celastrales</taxon>
        <taxon>Celastraceae</taxon>
        <taxon>Tripterygium</taxon>
    </lineage>
</organism>
<name>A0A7J7DXB5_TRIWF</name>
<protein>
    <submittedName>
        <fullName evidence="1">Putative UDP-Glycosyltransferase superfamily protein</fullName>
    </submittedName>
</protein>
<dbReference type="EMBL" id="JAAARO010000002">
    <property type="protein sequence ID" value="KAF5751028.1"/>
    <property type="molecule type" value="Genomic_DNA"/>
</dbReference>
<evidence type="ECO:0000313" key="1">
    <source>
        <dbReference type="EMBL" id="KAF5751028.1"/>
    </source>
</evidence>
<accession>A0A7J7DXB5</accession>
<dbReference type="InParanoid" id="A0A7J7DXB5"/>
<keyword evidence="1" id="KW-0808">Transferase</keyword>
<dbReference type="AlphaFoldDB" id="A0A7J7DXB5"/>
<proteinExistence type="predicted"/>
<sequence length="98" mass="10955">MATYFSVSLNMLQCKTEEKEFSLPDFPEAAKIQLSQLGNDLKFTDGTDAGHLFRVRHLTFCLRSDAILLNSIEGLGQTVELANKRQSALTKNSNNSFQ</sequence>
<keyword evidence="2" id="KW-1185">Reference proteome</keyword>
<reference evidence="1 2" key="1">
    <citation type="journal article" date="2020" name="Nat. Commun.">
        <title>Genome of Tripterygium wilfordii and identification of cytochrome P450 involved in triptolide biosynthesis.</title>
        <authorList>
            <person name="Tu L."/>
            <person name="Su P."/>
            <person name="Zhang Z."/>
            <person name="Gao L."/>
            <person name="Wang J."/>
            <person name="Hu T."/>
            <person name="Zhou J."/>
            <person name="Zhang Y."/>
            <person name="Zhao Y."/>
            <person name="Liu Y."/>
            <person name="Song Y."/>
            <person name="Tong Y."/>
            <person name="Lu Y."/>
            <person name="Yang J."/>
            <person name="Xu C."/>
            <person name="Jia M."/>
            <person name="Peters R.J."/>
            <person name="Huang L."/>
            <person name="Gao W."/>
        </authorList>
    </citation>
    <scope>NUCLEOTIDE SEQUENCE [LARGE SCALE GENOMIC DNA]</scope>
    <source>
        <strain evidence="2">cv. XIE 37</strain>
        <tissue evidence="1">Leaf</tissue>
    </source>
</reference>
<comment type="caution">
    <text evidence="1">The sequence shown here is derived from an EMBL/GenBank/DDBJ whole genome shotgun (WGS) entry which is preliminary data.</text>
</comment>
<dbReference type="Proteomes" id="UP000593562">
    <property type="component" value="Unassembled WGS sequence"/>
</dbReference>